<proteinExistence type="predicted"/>
<dbReference type="RefSeq" id="WP_377849681.1">
    <property type="nucleotide sequence ID" value="NZ_JBHLZU010000002.1"/>
</dbReference>
<feature type="transmembrane region" description="Helical" evidence="1">
    <location>
        <begin position="289"/>
        <end position="309"/>
    </location>
</feature>
<feature type="transmembrane region" description="Helical" evidence="1">
    <location>
        <begin position="121"/>
        <end position="142"/>
    </location>
</feature>
<feature type="transmembrane region" description="Helical" evidence="1">
    <location>
        <begin position="257"/>
        <end position="277"/>
    </location>
</feature>
<feature type="transmembrane region" description="Helical" evidence="1">
    <location>
        <begin position="233"/>
        <end position="250"/>
    </location>
</feature>
<keyword evidence="1" id="KW-0812">Transmembrane</keyword>
<keyword evidence="3" id="KW-1185">Reference proteome</keyword>
<dbReference type="Proteomes" id="UP001589693">
    <property type="component" value="Unassembled WGS sequence"/>
</dbReference>
<feature type="transmembrane region" description="Helical" evidence="1">
    <location>
        <begin position="209"/>
        <end position="227"/>
    </location>
</feature>
<comment type="caution">
    <text evidence="2">The sequence shown here is derived from an EMBL/GenBank/DDBJ whole genome shotgun (WGS) entry which is preliminary data.</text>
</comment>
<organism evidence="2 3">
    <name type="scientific">Allokutzneria oryzae</name>
    <dbReference type="NCBI Taxonomy" id="1378989"/>
    <lineage>
        <taxon>Bacteria</taxon>
        <taxon>Bacillati</taxon>
        <taxon>Actinomycetota</taxon>
        <taxon>Actinomycetes</taxon>
        <taxon>Pseudonocardiales</taxon>
        <taxon>Pseudonocardiaceae</taxon>
        <taxon>Allokutzneria</taxon>
    </lineage>
</organism>
<dbReference type="EMBL" id="JBHLZU010000002">
    <property type="protein sequence ID" value="MFB9902605.1"/>
    <property type="molecule type" value="Genomic_DNA"/>
</dbReference>
<evidence type="ECO:0000313" key="2">
    <source>
        <dbReference type="EMBL" id="MFB9902605.1"/>
    </source>
</evidence>
<keyword evidence="1" id="KW-1133">Transmembrane helix</keyword>
<name>A0ABV5ZP04_9PSEU</name>
<sequence length="329" mass="36239">MSRLEQRYRRMLLVLPRWYREEREEEMVAAFLADTDEHDELRHEFGWPGWGEFGSLVALSARTRWPGTVGSPRALVKGQVVRLVALIGLLTGSVTATWSLLMRVAPGLFPSPYSRVEPLPVDWYEIVALTTNAVTVFTFLALLWGARRVALGGAGVLLTLQAYHLVEAVSGPVNLISILVAFSVVSTVYVLCAFAGFHSDAPRIRGARWWLVALVALSAFSLAGMWSPVFVNHVWLFLAAAVGYLVVHYKRLWRAPAAWLIAVAVVFGLTAVQRLAALPYSLGTDQVSWTAFAFLIAEPVVLVASAVWLRAEAVKTLPPRTRSALTVTS</sequence>
<evidence type="ECO:0008006" key="4">
    <source>
        <dbReference type="Google" id="ProtNLM"/>
    </source>
</evidence>
<feature type="transmembrane region" description="Helical" evidence="1">
    <location>
        <begin position="149"/>
        <end position="166"/>
    </location>
</feature>
<evidence type="ECO:0000313" key="3">
    <source>
        <dbReference type="Proteomes" id="UP001589693"/>
    </source>
</evidence>
<feature type="transmembrane region" description="Helical" evidence="1">
    <location>
        <begin position="172"/>
        <end position="197"/>
    </location>
</feature>
<protein>
    <recommendedName>
        <fullName evidence="4">DUF998 domain-containing protein</fullName>
    </recommendedName>
</protein>
<evidence type="ECO:0000256" key="1">
    <source>
        <dbReference type="SAM" id="Phobius"/>
    </source>
</evidence>
<gene>
    <name evidence="2" type="ORF">ACFFQA_01505</name>
</gene>
<keyword evidence="1" id="KW-0472">Membrane</keyword>
<accession>A0ABV5ZP04</accession>
<feature type="transmembrane region" description="Helical" evidence="1">
    <location>
        <begin position="80"/>
        <end position="101"/>
    </location>
</feature>
<reference evidence="2 3" key="1">
    <citation type="submission" date="2024-09" db="EMBL/GenBank/DDBJ databases">
        <authorList>
            <person name="Sun Q."/>
            <person name="Mori K."/>
        </authorList>
    </citation>
    <scope>NUCLEOTIDE SEQUENCE [LARGE SCALE GENOMIC DNA]</scope>
    <source>
        <strain evidence="2 3">TBRC 7907</strain>
    </source>
</reference>